<gene>
    <name evidence="2" type="ORF">GCM10012286_45520</name>
</gene>
<evidence type="ECO:0000313" key="2">
    <source>
        <dbReference type="EMBL" id="GGO48880.1"/>
    </source>
</evidence>
<dbReference type="Proteomes" id="UP000656881">
    <property type="component" value="Unassembled WGS sequence"/>
</dbReference>
<dbReference type="EMBL" id="BMNG01000010">
    <property type="protein sequence ID" value="GGO48880.1"/>
    <property type="molecule type" value="Genomic_DNA"/>
</dbReference>
<proteinExistence type="predicted"/>
<keyword evidence="1" id="KW-0732">Signal</keyword>
<evidence type="ECO:0000313" key="3">
    <source>
        <dbReference type="Proteomes" id="UP000656881"/>
    </source>
</evidence>
<evidence type="ECO:0000256" key="1">
    <source>
        <dbReference type="SAM" id="SignalP"/>
    </source>
</evidence>
<protein>
    <submittedName>
        <fullName evidence="2">Uncharacterized protein</fullName>
    </submittedName>
</protein>
<feature type="chain" id="PRO_5045079023" evidence="1">
    <location>
        <begin position="30"/>
        <end position="51"/>
    </location>
</feature>
<feature type="signal peptide" evidence="1">
    <location>
        <begin position="1"/>
        <end position="29"/>
    </location>
</feature>
<dbReference type="RefSeq" id="WP_189175415.1">
    <property type="nucleotide sequence ID" value="NZ_BMNG01000010.1"/>
</dbReference>
<name>A0ABQ2MAL7_9ACTN</name>
<reference evidence="3" key="1">
    <citation type="journal article" date="2019" name="Int. J. Syst. Evol. Microbiol.">
        <title>The Global Catalogue of Microorganisms (GCM) 10K type strain sequencing project: providing services to taxonomists for standard genome sequencing and annotation.</title>
        <authorList>
            <consortium name="The Broad Institute Genomics Platform"/>
            <consortium name="The Broad Institute Genome Sequencing Center for Infectious Disease"/>
            <person name="Wu L."/>
            <person name="Ma J."/>
        </authorList>
    </citation>
    <scope>NUCLEOTIDE SEQUENCE [LARGE SCALE GENOMIC DNA]</scope>
    <source>
        <strain evidence="3">CGMCC 4.7349</strain>
    </source>
</reference>
<accession>A0ABQ2MAL7</accession>
<comment type="caution">
    <text evidence="2">The sequence shown here is derived from an EMBL/GenBank/DDBJ whole genome shotgun (WGS) entry which is preliminary data.</text>
</comment>
<keyword evidence="3" id="KW-1185">Reference proteome</keyword>
<organism evidence="2 3">
    <name type="scientific">Streptomyces lasiicapitis</name>
    <dbReference type="NCBI Taxonomy" id="1923961"/>
    <lineage>
        <taxon>Bacteria</taxon>
        <taxon>Bacillati</taxon>
        <taxon>Actinomycetota</taxon>
        <taxon>Actinomycetes</taxon>
        <taxon>Kitasatosporales</taxon>
        <taxon>Streptomycetaceae</taxon>
        <taxon>Streptomyces</taxon>
    </lineage>
</organism>
<sequence>MNRVRLCLPALTAATVTIFGLGLSATTPAVSPLAGTPQQGAVWLWNLWAKR</sequence>